<protein>
    <submittedName>
        <fullName evidence="1">Uncharacterized protein</fullName>
    </submittedName>
</protein>
<dbReference type="AlphaFoldDB" id="A0A1F8GSA7"/>
<accession>A0A1F8GSA7</accession>
<gene>
    <name evidence="1" type="ORF">A3A33_04945</name>
</gene>
<dbReference type="STRING" id="1802701.A3A33_04945"/>
<comment type="caution">
    <text evidence="1">The sequence shown here is derived from an EMBL/GenBank/DDBJ whole genome shotgun (WGS) entry which is preliminary data.</text>
</comment>
<dbReference type="EMBL" id="MGKP01000029">
    <property type="protein sequence ID" value="OGN27538.1"/>
    <property type="molecule type" value="Genomic_DNA"/>
</dbReference>
<dbReference type="Proteomes" id="UP000179047">
    <property type="component" value="Unassembled WGS sequence"/>
</dbReference>
<evidence type="ECO:0000313" key="2">
    <source>
        <dbReference type="Proteomes" id="UP000179047"/>
    </source>
</evidence>
<reference evidence="1 2" key="1">
    <citation type="journal article" date="2016" name="Nat. Commun.">
        <title>Thousands of microbial genomes shed light on interconnected biogeochemical processes in an aquifer system.</title>
        <authorList>
            <person name="Anantharaman K."/>
            <person name="Brown C.T."/>
            <person name="Hug L.A."/>
            <person name="Sharon I."/>
            <person name="Castelle C.J."/>
            <person name="Probst A.J."/>
            <person name="Thomas B.C."/>
            <person name="Singh A."/>
            <person name="Wilkins M.J."/>
            <person name="Karaoz U."/>
            <person name="Brodie E.L."/>
            <person name="Williams K.H."/>
            <person name="Hubbard S.S."/>
            <person name="Banfield J.F."/>
        </authorList>
    </citation>
    <scope>NUCLEOTIDE SEQUENCE [LARGE SCALE GENOMIC DNA]</scope>
</reference>
<proteinExistence type="predicted"/>
<name>A0A1F8GSA7_9BACT</name>
<evidence type="ECO:0000313" key="1">
    <source>
        <dbReference type="EMBL" id="OGN27538.1"/>
    </source>
</evidence>
<sequence>MWTDLFALYWEERYDDGTMTKRFEAAPTGPAVDVREPEPKPISDEGRKELARRFLDPELTGKSFALVNEIKHEGEQSIFDYSERYEVAVGKDESGAVVVSVYDNVLNHRIRLDKNGKVLQAIGIGTDNMPFDLKQLRGSREGGEEKAFELLALAETVISNPATSVEASRAKFETTAFEGSGDEMSEKNKHNVTKLEALNSFDDVLDRFGIQHCIQYGHLRILLLNVTIPEVLKCRR</sequence>
<organism evidence="1 2">
    <name type="scientific">Candidatus Yanofskybacteria bacterium RIFCSPLOWO2_01_FULL_49_25</name>
    <dbReference type="NCBI Taxonomy" id="1802701"/>
    <lineage>
        <taxon>Bacteria</taxon>
        <taxon>Candidatus Yanofskyibacteriota</taxon>
    </lineage>
</organism>